<gene>
    <name evidence="2" type="ORF">AAFF_G00165490</name>
</gene>
<evidence type="ECO:0000313" key="2">
    <source>
        <dbReference type="EMBL" id="KAJ8351009.1"/>
    </source>
</evidence>
<organism evidence="2 3">
    <name type="scientific">Aldrovandia affinis</name>
    <dbReference type="NCBI Taxonomy" id="143900"/>
    <lineage>
        <taxon>Eukaryota</taxon>
        <taxon>Metazoa</taxon>
        <taxon>Chordata</taxon>
        <taxon>Craniata</taxon>
        <taxon>Vertebrata</taxon>
        <taxon>Euteleostomi</taxon>
        <taxon>Actinopterygii</taxon>
        <taxon>Neopterygii</taxon>
        <taxon>Teleostei</taxon>
        <taxon>Notacanthiformes</taxon>
        <taxon>Halosauridae</taxon>
        <taxon>Aldrovandia</taxon>
    </lineage>
</organism>
<dbReference type="AlphaFoldDB" id="A0AAD7VX67"/>
<proteinExistence type="predicted"/>
<name>A0AAD7VX67_9TELE</name>
<dbReference type="Proteomes" id="UP001221898">
    <property type="component" value="Unassembled WGS sequence"/>
</dbReference>
<accession>A0AAD7VX67</accession>
<keyword evidence="3" id="KW-1185">Reference proteome</keyword>
<protein>
    <submittedName>
        <fullName evidence="2">Uncharacterized protein</fullName>
    </submittedName>
</protein>
<reference evidence="2" key="1">
    <citation type="journal article" date="2023" name="Science">
        <title>Genome structures resolve the early diversification of teleost fishes.</title>
        <authorList>
            <person name="Parey E."/>
            <person name="Louis A."/>
            <person name="Montfort J."/>
            <person name="Bouchez O."/>
            <person name="Roques C."/>
            <person name="Iampietro C."/>
            <person name="Lluch J."/>
            <person name="Castinel A."/>
            <person name="Donnadieu C."/>
            <person name="Desvignes T."/>
            <person name="Floi Bucao C."/>
            <person name="Jouanno E."/>
            <person name="Wen M."/>
            <person name="Mejri S."/>
            <person name="Dirks R."/>
            <person name="Jansen H."/>
            <person name="Henkel C."/>
            <person name="Chen W.J."/>
            <person name="Zahm M."/>
            <person name="Cabau C."/>
            <person name="Klopp C."/>
            <person name="Thompson A.W."/>
            <person name="Robinson-Rechavi M."/>
            <person name="Braasch I."/>
            <person name="Lecointre G."/>
            <person name="Bobe J."/>
            <person name="Postlethwait J.H."/>
            <person name="Berthelot C."/>
            <person name="Roest Crollius H."/>
            <person name="Guiguen Y."/>
        </authorList>
    </citation>
    <scope>NUCLEOTIDE SEQUENCE</scope>
    <source>
        <strain evidence="2">NC1722</strain>
    </source>
</reference>
<evidence type="ECO:0000313" key="3">
    <source>
        <dbReference type="Proteomes" id="UP001221898"/>
    </source>
</evidence>
<dbReference type="EMBL" id="JAINUG010002204">
    <property type="protein sequence ID" value="KAJ8351009.1"/>
    <property type="molecule type" value="Genomic_DNA"/>
</dbReference>
<comment type="caution">
    <text evidence="2">The sequence shown here is derived from an EMBL/GenBank/DDBJ whole genome shotgun (WGS) entry which is preliminary data.</text>
</comment>
<feature type="region of interest" description="Disordered" evidence="1">
    <location>
        <begin position="1"/>
        <end position="21"/>
    </location>
</feature>
<evidence type="ECO:0000256" key="1">
    <source>
        <dbReference type="SAM" id="MobiDB-lite"/>
    </source>
</evidence>
<feature type="compositionally biased region" description="Basic and acidic residues" evidence="1">
    <location>
        <begin position="7"/>
        <end position="19"/>
    </location>
</feature>
<sequence>MQASRGIRGERNLIREPDRSGAATLPMRTVTALNRPASAQPPLPTAPDAGLGFSRFAGGANVGGTLAPVRSTARPNTANRRLAGPREGELAETLHSVNTLDIYRHSSARGRWPCQNWHPCQAGGEFNLSASPERRRERVTLTHRSHKVVSAPPPALLSPALCLSLFGEASPSCKAEPRGKT</sequence>